<proteinExistence type="inferred from homology"/>
<dbReference type="Proteomes" id="UP000660729">
    <property type="component" value="Unassembled WGS sequence"/>
</dbReference>
<protein>
    <submittedName>
        <fullName evidence="3">Putative oxidoreductase</fullName>
    </submittedName>
</protein>
<organism evidence="3 4">
    <name type="scientific">Pseudocercospora fuligena</name>
    <dbReference type="NCBI Taxonomy" id="685502"/>
    <lineage>
        <taxon>Eukaryota</taxon>
        <taxon>Fungi</taxon>
        <taxon>Dikarya</taxon>
        <taxon>Ascomycota</taxon>
        <taxon>Pezizomycotina</taxon>
        <taxon>Dothideomycetes</taxon>
        <taxon>Dothideomycetidae</taxon>
        <taxon>Mycosphaerellales</taxon>
        <taxon>Mycosphaerellaceae</taxon>
        <taxon>Pseudocercospora</taxon>
    </lineage>
</organism>
<name>A0A8H6VGQ6_9PEZI</name>
<dbReference type="EMBL" id="JABCIY010000177">
    <property type="protein sequence ID" value="KAF7189912.1"/>
    <property type="molecule type" value="Genomic_DNA"/>
</dbReference>
<dbReference type="OrthoDB" id="191139at2759"/>
<dbReference type="InterPro" id="IPR036291">
    <property type="entry name" value="NAD(P)-bd_dom_sf"/>
</dbReference>
<dbReference type="PANTHER" id="PTHR24320:SF154">
    <property type="entry name" value="OXIDOREDUCTASE, SHORT-CHAIN DEHYDROGENASE_REDUCTASE FAMILY (AFU_ORTHOLOGUE AFUA_2G04560)"/>
    <property type="match status" value="1"/>
</dbReference>
<dbReference type="GO" id="GO:0016491">
    <property type="term" value="F:oxidoreductase activity"/>
    <property type="evidence" value="ECO:0007669"/>
    <property type="project" value="UniProtKB-KW"/>
</dbReference>
<evidence type="ECO:0000256" key="2">
    <source>
        <dbReference type="ARBA" id="ARBA00023002"/>
    </source>
</evidence>
<dbReference type="PANTHER" id="PTHR24320">
    <property type="entry name" value="RETINOL DEHYDROGENASE"/>
    <property type="match status" value="1"/>
</dbReference>
<evidence type="ECO:0000313" key="3">
    <source>
        <dbReference type="EMBL" id="KAF7189912.1"/>
    </source>
</evidence>
<dbReference type="Gene3D" id="3.40.50.720">
    <property type="entry name" value="NAD(P)-binding Rossmann-like Domain"/>
    <property type="match status" value="1"/>
</dbReference>
<gene>
    <name evidence="3" type="ORF">HII31_08734</name>
</gene>
<sequence>MPSTTWNPDRDVPSLAGKIILITGGTAGLGSNAIVEFAKHSPDHIVFTGRNQKAADVLIEKVSKENPSVQLTFMKCDISSFESVRELAKTFKSQFDKLHILMLNAGIMAKPPGLSKDGYEIQFATNFLGQALLMKLLMPMLESTAAGPDADVRIIQLSSMAYSAAPSKGIELTTLKTDQEGLGGFNPLGHRWARYGQSKLAQLLYAKELAKHHPSITSVAIHPGVIYGTNLFEGLPTWTVTPVNLIGRLRGLRIPLEQGHWNQVWAATCPKDHLKDGAYYEPFCKLTKPTTKPANDDHLAKELWEWTEKELGEAVKGR</sequence>
<keyword evidence="4" id="KW-1185">Reference proteome</keyword>
<dbReference type="SUPFAM" id="SSF51735">
    <property type="entry name" value="NAD(P)-binding Rossmann-fold domains"/>
    <property type="match status" value="1"/>
</dbReference>
<reference evidence="3" key="1">
    <citation type="submission" date="2020-04" db="EMBL/GenBank/DDBJ databases">
        <title>Draft genome resource of the tomato pathogen Pseudocercospora fuligena.</title>
        <authorList>
            <person name="Zaccaron A."/>
        </authorList>
    </citation>
    <scope>NUCLEOTIDE SEQUENCE</scope>
    <source>
        <strain evidence="3">PF001</strain>
    </source>
</reference>
<comment type="caution">
    <text evidence="3">The sequence shown here is derived from an EMBL/GenBank/DDBJ whole genome shotgun (WGS) entry which is preliminary data.</text>
</comment>
<dbReference type="InterPro" id="IPR002347">
    <property type="entry name" value="SDR_fam"/>
</dbReference>
<dbReference type="PRINTS" id="PR00081">
    <property type="entry name" value="GDHRDH"/>
</dbReference>
<evidence type="ECO:0000313" key="4">
    <source>
        <dbReference type="Proteomes" id="UP000660729"/>
    </source>
</evidence>
<evidence type="ECO:0000256" key="1">
    <source>
        <dbReference type="ARBA" id="ARBA00006484"/>
    </source>
</evidence>
<accession>A0A8H6VGQ6</accession>
<dbReference type="Pfam" id="PF00106">
    <property type="entry name" value="adh_short"/>
    <property type="match status" value="1"/>
</dbReference>
<comment type="similarity">
    <text evidence="1">Belongs to the short-chain dehydrogenases/reductases (SDR) family.</text>
</comment>
<keyword evidence="2" id="KW-0560">Oxidoreductase</keyword>
<dbReference type="AlphaFoldDB" id="A0A8H6VGQ6"/>